<dbReference type="Gene3D" id="3.30.160.250">
    <property type="match status" value="1"/>
</dbReference>
<dbReference type="Proteomes" id="UP000632828">
    <property type="component" value="Unassembled WGS sequence"/>
</dbReference>
<reference evidence="1" key="1">
    <citation type="submission" date="2020-09" db="EMBL/GenBank/DDBJ databases">
        <title>Pelobacter alkaliphilus sp. nov., a novel anaerobic arsenate-reducing bacterium from terrestrial mud volcano.</title>
        <authorList>
            <person name="Khomyakova M.A."/>
            <person name="Merkel A.Y."/>
            <person name="Slobodkin A.I."/>
        </authorList>
    </citation>
    <scope>NUCLEOTIDE SEQUENCE</scope>
    <source>
        <strain evidence="1">M08fum</strain>
    </source>
</reference>
<protein>
    <submittedName>
        <fullName evidence="1">Type II toxin-antitoxin system HicB family antitoxin</fullName>
    </submittedName>
</protein>
<accession>A0A8J6UHA3</accession>
<evidence type="ECO:0000313" key="2">
    <source>
        <dbReference type="Proteomes" id="UP000632828"/>
    </source>
</evidence>
<evidence type="ECO:0000313" key="1">
    <source>
        <dbReference type="EMBL" id="MBD1401143.1"/>
    </source>
</evidence>
<dbReference type="InterPro" id="IPR035069">
    <property type="entry name" value="TTHA1013/TTHA0281-like"/>
</dbReference>
<organism evidence="1 2">
    <name type="scientific">Pelovirga terrestris</name>
    <dbReference type="NCBI Taxonomy" id="2771352"/>
    <lineage>
        <taxon>Bacteria</taxon>
        <taxon>Pseudomonadati</taxon>
        <taxon>Thermodesulfobacteriota</taxon>
        <taxon>Desulfuromonadia</taxon>
        <taxon>Geobacterales</taxon>
        <taxon>Geobacteraceae</taxon>
        <taxon>Pelovirga</taxon>
    </lineage>
</organism>
<dbReference type="AlphaFoldDB" id="A0A8J6UHA3"/>
<gene>
    <name evidence="1" type="ORF">ICT70_10700</name>
</gene>
<dbReference type="SUPFAM" id="SSF143100">
    <property type="entry name" value="TTHA1013/TTHA0281-like"/>
    <property type="match status" value="1"/>
</dbReference>
<dbReference type="EMBL" id="JACWUN010000012">
    <property type="protein sequence ID" value="MBD1401143.1"/>
    <property type="molecule type" value="Genomic_DNA"/>
</dbReference>
<dbReference type="RefSeq" id="WP_191156425.1">
    <property type="nucleotide sequence ID" value="NZ_JACWUN010000012.1"/>
</dbReference>
<keyword evidence="2" id="KW-1185">Reference proteome</keyword>
<comment type="caution">
    <text evidence="1">The sequence shown here is derived from an EMBL/GenBank/DDBJ whole genome shotgun (WGS) entry which is preliminary data.</text>
</comment>
<proteinExistence type="predicted"/>
<sequence length="70" mass="7810">MRHLKYVVFQEGKYFVSQCLNVDVSSFGSTIDEAVSNLKEAVALYFENEVGDQHYLHVGDALIGETVINA</sequence>
<name>A0A8J6UHA3_9BACT</name>